<evidence type="ECO:0000256" key="4">
    <source>
        <dbReference type="ARBA" id="ARBA00022741"/>
    </source>
</evidence>
<feature type="region of interest" description="Disordered" evidence="8">
    <location>
        <begin position="15"/>
        <end position="37"/>
    </location>
</feature>
<keyword evidence="12" id="KW-1185">Reference proteome</keyword>
<keyword evidence="5" id="KW-0067">ATP-binding</keyword>
<organism evidence="11 12">
    <name type="scientific">Metarhizium anisopliae BRIP 53293</name>
    <dbReference type="NCBI Taxonomy" id="1291518"/>
    <lineage>
        <taxon>Eukaryota</taxon>
        <taxon>Fungi</taxon>
        <taxon>Dikarya</taxon>
        <taxon>Ascomycota</taxon>
        <taxon>Pezizomycotina</taxon>
        <taxon>Sordariomycetes</taxon>
        <taxon>Hypocreomycetidae</taxon>
        <taxon>Hypocreales</taxon>
        <taxon>Clavicipitaceae</taxon>
        <taxon>Metarhizium</taxon>
    </lineage>
</organism>
<reference evidence="12" key="1">
    <citation type="journal article" date="2014" name="BMC Genomics">
        <title>The genome sequence of the biocontrol fungus Metarhizium anisopliae and comparative genomics of Metarhizium species.</title>
        <authorList>
            <person name="Pattemore J.A."/>
            <person name="Hane J.K."/>
            <person name="Williams A.H."/>
            <person name="Wilson B.A."/>
            <person name="Stodart B.J."/>
            <person name="Ash G.J."/>
        </authorList>
    </citation>
    <scope>NUCLEOTIDE SEQUENCE [LARGE SCALE GENOMIC DNA]</scope>
    <source>
        <strain evidence="12">BRIP 53293</strain>
    </source>
</reference>
<evidence type="ECO:0000256" key="9">
    <source>
        <dbReference type="SAM" id="Phobius"/>
    </source>
</evidence>
<dbReference type="Pfam" id="PF21314">
    <property type="entry name" value="TM_ErbB1"/>
    <property type="match status" value="1"/>
</dbReference>
<dbReference type="InterPro" id="IPR049328">
    <property type="entry name" value="TM_ErbB1"/>
</dbReference>
<evidence type="ECO:0000256" key="1">
    <source>
        <dbReference type="ARBA" id="ARBA00004167"/>
    </source>
</evidence>
<accession>A0A0D9NU39</accession>
<feature type="compositionally biased region" description="Polar residues" evidence="8">
    <location>
        <begin position="77"/>
        <end position="101"/>
    </location>
</feature>
<evidence type="ECO:0000256" key="3">
    <source>
        <dbReference type="ARBA" id="ARBA00022692"/>
    </source>
</evidence>
<dbReference type="PANTHER" id="PTHR15549">
    <property type="entry name" value="PAIRED IMMUNOGLOBULIN-LIKE TYPE 2 RECEPTOR"/>
    <property type="match status" value="1"/>
</dbReference>
<sequence>MFACDSTDAIITVYASPTPEIPKTPDDTESSTPTGAIVGGVVGGVVGLVVIGVSIFLLLRRRRKKTRGQQPLEGGTASDNRSSTATPAMSVAESTSPTFQNELGVDKNNKEGRQNSSVAEAQELPGRP</sequence>
<evidence type="ECO:0000256" key="8">
    <source>
        <dbReference type="SAM" id="MobiDB-lite"/>
    </source>
</evidence>
<dbReference type="AlphaFoldDB" id="A0A0D9NU39"/>
<name>A0A0D9NU39_METAN</name>
<evidence type="ECO:0000256" key="5">
    <source>
        <dbReference type="ARBA" id="ARBA00022840"/>
    </source>
</evidence>
<dbReference type="GO" id="GO:0071944">
    <property type="term" value="C:cell periphery"/>
    <property type="evidence" value="ECO:0007669"/>
    <property type="project" value="UniProtKB-ARBA"/>
</dbReference>
<keyword evidence="4" id="KW-0547">Nucleotide-binding</keyword>
<proteinExistence type="predicted"/>
<dbReference type="InterPro" id="IPR051694">
    <property type="entry name" value="Immunoregulatory_rcpt-like"/>
</dbReference>
<feature type="region of interest" description="Disordered" evidence="8">
    <location>
        <begin position="64"/>
        <end position="128"/>
    </location>
</feature>
<keyword evidence="6 9" id="KW-1133">Transmembrane helix</keyword>
<dbReference type="EMBL" id="KE384738">
    <property type="protein sequence ID" value="KJK77288.1"/>
    <property type="molecule type" value="Genomic_DNA"/>
</dbReference>
<dbReference type="Gene3D" id="1.20.5.510">
    <property type="entry name" value="Single helix bin"/>
    <property type="match status" value="1"/>
</dbReference>
<evidence type="ECO:0000259" key="10">
    <source>
        <dbReference type="Pfam" id="PF21314"/>
    </source>
</evidence>
<feature type="transmembrane region" description="Helical" evidence="9">
    <location>
        <begin position="36"/>
        <end position="59"/>
    </location>
</feature>
<evidence type="ECO:0000313" key="12">
    <source>
        <dbReference type="Proteomes" id="UP000054544"/>
    </source>
</evidence>
<gene>
    <name evidence="11" type="ORF">H634G_07027</name>
</gene>
<keyword evidence="3 9" id="KW-0812">Transmembrane</keyword>
<keyword evidence="7 9" id="KW-0472">Membrane</keyword>
<protein>
    <recommendedName>
        <fullName evidence="10">Epidermal growth factor receptor-like transmembrane-juxtamembrane segment domain-containing protein</fullName>
    </recommendedName>
</protein>
<evidence type="ECO:0000256" key="7">
    <source>
        <dbReference type="ARBA" id="ARBA00023136"/>
    </source>
</evidence>
<dbReference type="Proteomes" id="UP000054544">
    <property type="component" value="Unassembled WGS sequence"/>
</dbReference>
<dbReference type="GO" id="GO:0005524">
    <property type="term" value="F:ATP binding"/>
    <property type="evidence" value="ECO:0007669"/>
    <property type="project" value="UniProtKB-KW"/>
</dbReference>
<evidence type="ECO:0000256" key="6">
    <source>
        <dbReference type="ARBA" id="ARBA00022989"/>
    </source>
</evidence>
<feature type="domain" description="Epidermal growth factor receptor-like transmembrane-juxtamembrane segment" evidence="10">
    <location>
        <begin position="37"/>
        <end position="65"/>
    </location>
</feature>
<comment type="subcellular location">
    <subcellularLocation>
        <location evidence="1">Membrane</location>
        <topology evidence="1">Single-pass membrane protein</topology>
    </subcellularLocation>
</comment>
<evidence type="ECO:0000313" key="11">
    <source>
        <dbReference type="EMBL" id="KJK77288.1"/>
    </source>
</evidence>
<evidence type="ECO:0000256" key="2">
    <source>
        <dbReference type="ARBA" id="ARBA00022553"/>
    </source>
</evidence>
<dbReference type="GO" id="GO:0016020">
    <property type="term" value="C:membrane"/>
    <property type="evidence" value="ECO:0007669"/>
    <property type="project" value="UniProtKB-SubCell"/>
</dbReference>
<keyword evidence="2" id="KW-0597">Phosphoprotein</keyword>
<feature type="compositionally biased region" description="Basic and acidic residues" evidence="8">
    <location>
        <begin position="104"/>
        <end position="113"/>
    </location>
</feature>